<dbReference type="EMBL" id="OCNJ01000010">
    <property type="protein sequence ID" value="SOD99931.1"/>
    <property type="molecule type" value="Genomic_DNA"/>
</dbReference>
<dbReference type="SUPFAM" id="SSF53335">
    <property type="entry name" value="S-adenosyl-L-methionine-dependent methyltransferases"/>
    <property type="match status" value="1"/>
</dbReference>
<dbReference type="PANTHER" id="PTHR43591:SF24">
    <property type="entry name" value="2-METHOXY-6-POLYPRENYL-1,4-BENZOQUINOL METHYLASE, MITOCHONDRIAL"/>
    <property type="match status" value="1"/>
</dbReference>
<dbReference type="OrthoDB" id="9801573at2"/>
<gene>
    <name evidence="1" type="ORF">SAMN05421508_110115</name>
</gene>
<dbReference type="GO" id="GO:0008168">
    <property type="term" value="F:methyltransferase activity"/>
    <property type="evidence" value="ECO:0007669"/>
    <property type="project" value="UniProtKB-KW"/>
</dbReference>
<accession>A0A286GWQ3</accession>
<dbReference type="InterPro" id="IPR029063">
    <property type="entry name" value="SAM-dependent_MTases_sf"/>
</dbReference>
<dbReference type="CDD" id="cd02440">
    <property type="entry name" value="AdoMet_MTases"/>
    <property type="match status" value="1"/>
</dbReference>
<keyword evidence="1" id="KW-0808">Transferase</keyword>
<protein>
    <submittedName>
        <fullName evidence="1">Ubiquinone/menaquinone biosynthesis C-methylase UbiE</fullName>
    </submittedName>
</protein>
<organism evidence="1 2">
    <name type="scientific">Caenispirillum bisanense</name>
    <dbReference type="NCBI Taxonomy" id="414052"/>
    <lineage>
        <taxon>Bacteria</taxon>
        <taxon>Pseudomonadati</taxon>
        <taxon>Pseudomonadota</taxon>
        <taxon>Alphaproteobacteria</taxon>
        <taxon>Rhodospirillales</taxon>
        <taxon>Novispirillaceae</taxon>
        <taxon>Caenispirillum</taxon>
    </lineage>
</organism>
<dbReference type="Pfam" id="PF13489">
    <property type="entry name" value="Methyltransf_23"/>
    <property type="match status" value="1"/>
</dbReference>
<evidence type="ECO:0000313" key="1">
    <source>
        <dbReference type="EMBL" id="SOD99931.1"/>
    </source>
</evidence>
<sequence length="209" mass="23074">MIAPLLRCWNRLEVSQVRTRRLPALLIPYVPAGGTVLDVGSGDGYIASRLLHEAGAAGVCGVDVLPQPKPHIPVTVFDGHHLPYEDDTFDLVTLIDVLHHTMHCSRLLAEAARVSKGPVLVKDHYWVTRLDRWILALADYLGNKPNGVALPYNFLRMEQWSALFEELSLTAVSTERFHYAPYDRSKQVVFLLAPTEGTGESGGTSTSMA</sequence>
<dbReference type="RefSeq" id="WP_097280950.1">
    <property type="nucleotide sequence ID" value="NZ_OCNJ01000010.1"/>
</dbReference>
<dbReference type="GO" id="GO:0032259">
    <property type="term" value="P:methylation"/>
    <property type="evidence" value="ECO:0007669"/>
    <property type="project" value="UniProtKB-KW"/>
</dbReference>
<dbReference type="AlphaFoldDB" id="A0A286GWQ3"/>
<evidence type="ECO:0000313" key="2">
    <source>
        <dbReference type="Proteomes" id="UP000219621"/>
    </source>
</evidence>
<name>A0A286GWQ3_9PROT</name>
<keyword evidence="1" id="KW-0830">Ubiquinone</keyword>
<reference evidence="1 2" key="1">
    <citation type="submission" date="2017-09" db="EMBL/GenBank/DDBJ databases">
        <authorList>
            <person name="Ehlers B."/>
            <person name="Leendertz F.H."/>
        </authorList>
    </citation>
    <scope>NUCLEOTIDE SEQUENCE [LARGE SCALE GENOMIC DNA]</scope>
    <source>
        <strain evidence="1 2">USBA 140</strain>
    </source>
</reference>
<dbReference type="PANTHER" id="PTHR43591">
    <property type="entry name" value="METHYLTRANSFERASE"/>
    <property type="match status" value="1"/>
</dbReference>
<keyword evidence="2" id="KW-1185">Reference proteome</keyword>
<dbReference type="Gene3D" id="3.40.50.150">
    <property type="entry name" value="Vaccinia Virus protein VP39"/>
    <property type="match status" value="1"/>
</dbReference>
<dbReference type="Proteomes" id="UP000219621">
    <property type="component" value="Unassembled WGS sequence"/>
</dbReference>
<keyword evidence="1" id="KW-0489">Methyltransferase</keyword>
<proteinExistence type="predicted"/>